<sequence length="211" mass="23847">MSHDRNTSRHSQHSIHSHHSLKGTIDHLTNDAYFGEEIDFFVGLTATALTADQVLKLRSSKHHKAAHLAKAGLGAAVATTAFTLMAREHAAEKTHRAEVKEREIERGRARQRVRDWESYYGNGNGRVESLTDSEDEGRGEGWMVPYGRRAGSVYDAGSRYRRSRGRGPVPPERRAFSHSPARARDGREDSLPRLRGFFEAVRDAFEDRNRK</sequence>
<dbReference type="Proteomes" id="UP001175000">
    <property type="component" value="Unassembled WGS sequence"/>
</dbReference>
<evidence type="ECO:0000313" key="3">
    <source>
        <dbReference type="Proteomes" id="UP001175000"/>
    </source>
</evidence>
<evidence type="ECO:0000313" key="2">
    <source>
        <dbReference type="EMBL" id="KAK0634108.1"/>
    </source>
</evidence>
<keyword evidence="3" id="KW-1185">Reference proteome</keyword>
<proteinExistence type="predicted"/>
<reference evidence="2" key="1">
    <citation type="submission" date="2023-06" db="EMBL/GenBank/DDBJ databases">
        <title>Genome-scale phylogeny and comparative genomics of the fungal order Sordariales.</title>
        <authorList>
            <consortium name="Lawrence Berkeley National Laboratory"/>
            <person name="Hensen N."/>
            <person name="Bonometti L."/>
            <person name="Westerberg I."/>
            <person name="Brannstrom I.O."/>
            <person name="Guillou S."/>
            <person name="Cros-Aarteil S."/>
            <person name="Calhoun S."/>
            <person name="Haridas S."/>
            <person name="Kuo A."/>
            <person name="Mondo S."/>
            <person name="Pangilinan J."/>
            <person name="Riley R."/>
            <person name="Labutti K."/>
            <person name="Andreopoulos B."/>
            <person name="Lipzen A."/>
            <person name="Chen C."/>
            <person name="Yanf M."/>
            <person name="Daum C."/>
            <person name="Ng V."/>
            <person name="Clum A."/>
            <person name="Steindorff A."/>
            <person name="Ohm R."/>
            <person name="Martin F."/>
            <person name="Silar P."/>
            <person name="Natvig D."/>
            <person name="Lalanne C."/>
            <person name="Gautier V."/>
            <person name="Ament-Velasquez S.L."/>
            <person name="Kruys A."/>
            <person name="Hutchinson M.I."/>
            <person name="Powell A.J."/>
            <person name="Barry K."/>
            <person name="Miller A.N."/>
            <person name="Grigoriev I.V."/>
            <person name="Debuchy R."/>
            <person name="Gladieux P."/>
            <person name="Thoren M.H."/>
            <person name="Johannesson H."/>
        </authorList>
    </citation>
    <scope>NUCLEOTIDE SEQUENCE</scope>
    <source>
        <strain evidence="2">CBS 606.72</strain>
    </source>
</reference>
<accession>A0AA39XHI4</accession>
<feature type="region of interest" description="Disordered" evidence="1">
    <location>
        <begin position="157"/>
        <end position="190"/>
    </location>
</feature>
<name>A0AA39XHI4_9PEZI</name>
<comment type="caution">
    <text evidence="2">The sequence shown here is derived from an EMBL/GenBank/DDBJ whole genome shotgun (WGS) entry which is preliminary data.</text>
</comment>
<dbReference type="EMBL" id="JAULSU010000001">
    <property type="protein sequence ID" value="KAK0634108.1"/>
    <property type="molecule type" value="Genomic_DNA"/>
</dbReference>
<dbReference type="AlphaFoldDB" id="A0AA39XHI4"/>
<protein>
    <submittedName>
        <fullName evidence="2">Uncharacterized protein</fullName>
    </submittedName>
</protein>
<gene>
    <name evidence="2" type="ORF">B0T14DRAFT_86436</name>
</gene>
<evidence type="ECO:0000256" key="1">
    <source>
        <dbReference type="SAM" id="MobiDB-lite"/>
    </source>
</evidence>
<organism evidence="2 3">
    <name type="scientific">Immersiella caudata</name>
    <dbReference type="NCBI Taxonomy" id="314043"/>
    <lineage>
        <taxon>Eukaryota</taxon>
        <taxon>Fungi</taxon>
        <taxon>Dikarya</taxon>
        <taxon>Ascomycota</taxon>
        <taxon>Pezizomycotina</taxon>
        <taxon>Sordariomycetes</taxon>
        <taxon>Sordariomycetidae</taxon>
        <taxon>Sordariales</taxon>
        <taxon>Lasiosphaeriaceae</taxon>
        <taxon>Immersiella</taxon>
    </lineage>
</organism>